<gene>
    <name evidence="2" type="ORF">GOP47_0024867</name>
</gene>
<comment type="caution">
    <text evidence="2">The sequence shown here is derived from an EMBL/GenBank/DDBJ whole genome shotgun (WGS) entry which is preliminary data.</text>
</comment>
<evidence type="ECO:0000313" key="3">
    <source>
        <dbReference type="Proteomes" id="UP000886520"/>
    </source>
</evidence>
<reference evidence="2" key="1">
    <citation type="submission" date="2021-01" db="EMBL/GenBank/DDBJ databases">
        <title>Adiantum capillus-veneris genome.</title>
        <authorList>
            <person name="Fang Y."/>
            <person name="Liao Q."/>
        </authorList>
    </citation>
    <scope>NUCLEOTIDE SEQUENCE</scope>
    <source>
        <strain evidence="2">H3</strain>
        <tissue evidence="2">Leaf</tissue>
    </source>
</reference>
<dbReference type="PANTHER" id="PTHR40429">
    <property type="entry name" value="FLAGELLAR ASSOCIATED PROTEIN"/>
    <property type="match status" value="1"/>
</dbReference>
<feature type="compositionally biased region" description="Polar residues" evidence="1">
    <location>
        <begin position="43"/>
        <end position="58"/>
    </location>
</feature>
<sequence length="370" mass="40479">MGSTNKRGLREARSAGTSGVVLSSPDTSLYDAYSATTGGFGDYNSSMGATRNTPSIASSGRRRPPLSLQIPRSPTSKQVRSMFGPQPLSHRATEPTVRFGSSDRVKMDKLYYNSELSKCRLGLYGPGPLYDLKSSLGKQFVSKNESSPTIRFGSANRFVRHRYGEGTPGPGTYNSNSSFGPQVLSYQQSPWFADFSKATRDQQNKIYLSSEFDKNKYGTQSPGPCVCDLRSSLGTQRTAPNKTAPNIAFGGEKRFRYGAWSQRNMSPGAGQYKTIGSVGKQPESKKNNCPSFTFSHSDRDDRAKVFISMEHDKAHYGEESPGPGSALKASTSLGQQTDSRKTSCVMPRFGTAPRFRTYHDDIPGPGEYEC</sequence>
<accession>A0A9D4U3K6</accession>
<name>A0A9D4U3K6_ADICA</name>
<evidence type="ECO:0000313" key="2">
    <source>
        <dbReference type="EMBL" id="KAI5060447.1"/>
    </source>
</evidence>
<protein>
    <recommendedName>
        <fullName evidence="4">Flagellar associated protein</fullName>
    </recommendedName>
</protein>
<feature type="compositionally biased region" description="Polar residues" evidence="1">
    <location>
        <begin position="15"/>
        <end position="25"/>
    </location>
</feature>
<evidence type="ECO:0008006" key="4">
    <source>
        <dbReference type="Google" id="ProtNLM"/>
    </source>
</evidence>
<dbReference type="OrthoDB" id="406368at2759"/>
<organism evidence="2 3">
    <name type="scientific">Adiantum capillus-veneris</name>
    <name type="common">Maidenhair fern</name>
    <dbReference type="NCBI Taxonomy" id="13818"/>
    <lineage>
        <taxon>Eukaryota</taxon>
        <taxon>Viridiplantae</taxon>
        <taxon>Streptophyta</taxon>
        <taxon>Embryophyta</taxon>
        <taxon>Tracheophyta</taxon>
        <taxon>Polypodiopsida</taxon>
        <taxon>Polypodiidae</taxon>
        <taxon>Polypodiales</taxon>
        <taxon>Pteridineae</taxon>
        <taxon>Pteridaceae</taxon>
        <taxon>Vittarioideae</taxon>
        <taxon>Adiantum</taxon>
    </lineage>
</organism>
<feature type="region of interest" description="Disordered" evidence="1">
    <location>
        <begin position="1"/>
        <end position="25"/>
    </location>
</feature>
<feature type="region of interest" description="Disordered" evidence="1">
    <location>
        <begin position="315"/>
        <end position="345"/>
    </location>
</feature>
<dbReference type="EMBL" id="JABFUD020000024">
    <property type="protein sequence ID" value="KAI5060447.1"/>
    <property type="molecule type" value="Genomic_DNA"/>
</dbReference>
<feature type="region of interest" description="Disordered" evidence="1">
    <location>
        <begin position="39"/>
        <end position="100"/>
    </location>
</feature>
<keyword evidence="3" id="KW-1185">Reference proteome</keyword>
<feature type="compositionally biased region" description="Polar residues" evidence="1">
    <location>
        <begin position="70"/>
        <end position="79"/>
    </location>
</feature>
<feature type="compositionally biased region" description="Polar residues" evidence="1">
    <location>
        <begin position="328"/>
        <end position="337"/>
    </location>
</feature>
<dbReference type="AlphaFoldDB" id="A0A9D4U3K6"/>
<dbReference type="Proteomes" id="UP000886520">
    <property type="component" value="Chromosome 24"/>
</dbReference>
<dbReference type="PANTHER" id="PTHR40429:SF1">
    <property type="entry name" value="FLAGELLAR ASSOCIATED PROTEIN"/>
    <property type="match status" value="1"/>
</dbReference>
<proteinExistence type="predicted"/>
<evidence type="ECO:0000256" key="1">
    <source>
        <dbReference type="SAM" id="MobiDB-lite"/>
    </source>
</evidence>